<dbReference type="GO" id="GO:0032543">
    <property type="term" value="P:mitochondrial translation"/>
    <property type="evidence" value="ECO:0007669"/>
    <property type="project" value="TreeGrafter"/>
</dbReference>
<evidence type="ECO:0000256" key="9">
    <source>
        <dbReference type="ARBA" id="ARBA00049339"/>
    </source>
</evidence>
<dbReference type="GO" id="GO:0005739">
    <property type="term" value="C:mitochondrion"/>
    <property type="evidence" value="ECO:0007669"/>
    <property type="project" value="TreeGrafter"/>
</dbReference>
<feature type="domain" description="DALR anticodon binding" evidence="11">
    <location>
        <begin position="456"/>
        <end position="571"/>
    </location>
</feature>
<dbReference type="GO" id="GO:0005524">
    <property type="term" value="F:ATP binding"/>
    <property type="evidence" value="ECO:0007669"/>
    <property type="project" value="UniProtKB-KW"/>
</dbReference>
<dbReference type="InterPro" id="IPR001278">
    <property type="entry name" value="Arg-tRNA-ligase"/>
</dbReference>
<dbReference type="SUPFAM" id="SSF52374">
    <property type="entry name" value="Nucleotidylyl transferase"/>
    <property type="match status" value="1"/>
</dbReference>
<dbReference type="Gene3D" id="3.40.50.620">
    <property type="entry name" value="HUPs"/>
    <property type="match status" value="1"/>
</dbReference>
<organism evidence="12 13">
    <name type="scientific">Syncephalastrum racemosum</name>
    <name type="common">Filamentous fungus</name>
    <dbReference type="NCBI Taxonomy" id="13706"/>
    <lineage>
        <taxon>Eukaryota</taxon>
        <taxon>Fungi</taxon>
        <taxon>Fungi incertae sedis</taxon>
        <taxon>Mucoromycota</taxon>
        <taxon>Mucoromycotina</taxon>
        <taxon>Mucoromycetes</taxon>
        <taxon>Mucorales</taxon>
        <taxon>Syncephalastraceae</taxon>
        <taxon>Syncephalastrum</taxon>
    </lineage>
</organism>
<dbReference type="InterPro" id="IPR008909">
    <property type="entry name" value="DALR_anticod-bd"/>
</dbReference>
<dbReference type="Pfam" id="PF05746">
    <property type="entry name" value="DALR_1"/>
    <property type="match status" value="1"/>
</dbReference>
<reference evidence="12 13" key="1">
    <citation type="submission" date="2016-07" db="EMBL/GenBank/DDBJ databases">
        <title>Pervasive Adenine N6-methylation of Active Genes in Fungi.</title>
        <authorList>
            <consortium name="DOE Joint Genome Institute"/>
            <person name="Mondo S.J."/>
            <person name="Dannebaum R.O."/>
            <person name="Kuo R.C."/>
            <person name="Labutti K."/>
            <person name="Haridas S."/>
            <person name="Kuo A."/>
            <person name="Salamov A."/>
            <person name="Ahrendt S.R."/>
            <person name="Lipzen A."/>
            <person name="Sullivan W."/>
            <person name="Andreopoulos W.B."/>
            <person name="Clum A."/>
            <person name="Lindquist E."/>
            <person name="Daum C."/>
            <person name="Ramamoorthy G.K."/>
            <person name="Gryganskyi A."/>
            <person name="Culley D."/>
            <person name="Magnuson J.K."/>
            <person name="James T.Y."/>
            <person name="O'Malley M.A."/>
            <person name="Stajich J.E."/>
            <person name="Spatafora J.W."/>
            <person name="Visel A."/>
            <person name="Grigoriev I.V."/>
        </authorList>
    </citation>
    <scope>NUCLEOTIDE SEQUENCE [LARGE SCALE GENOMIC DNA]</scope>
    <source>
        <strain evidence="12 13">NRRL 2496</strain>
    </source>
</reference>
<dbReference type="Gene3D" id="3.30.1360.70">
    <property type="entry name" value="Arginyl tRNA synthetase N-terminal domain"/>
    <property type="match status" value="1"/>
</dbReference>
<dbReference type="FunFam" id="1.10.730.10:FF:000006">
    <property type="entry name" value="Arginyl-tRNA synthetase 2, mitochondrial"/>
    <property type="match status" value="1"/>
</dbReference>
<evidence type="ECO:0000256" key="8">
    <source>
        <dbReference type="ARBA" id="ARBA00033033"/>
    </source>
</evidence>
<dbReference type="SUPFAM" id="SSF47323">
    <property type="entry name" value="Anticodon-binding domain of a subclass of class I aminoacyl-tRNA synthetases"/>
    <property type="match status" value="1"/>
</dbReference>
<dbReference type="FunFam" id="3.40.50.620:FF:000058">
    <property type="entry name" value="Mitochondrial arginyl-tRNA synthetase"/>
    <property type="match status" value="1"/>
</dbReference>
<evidence type="ECO:0000313" key="12">
    <source>
        <dbReference type="EMBL" id="ORZ01703.1"/>
    </source>
</evidence>
<dbReference type="InterPro" id="IPR014729">
    <property type="entry name" value="Rossmann-like_a/b/a_fold"/>
</dbReference>
<dbReference type="InterPro" id="IPR001412">
    <property type="entry name" value="aa-tRNA-synth_I_CS"/>
</dbReference>
<dbReference type="NCBIfam" id="TIGR00456">
    <property type="entry name" value="argS"/>
    <property type="match status" value="1"/>
</dbReference>
<evidence type="ECO:0000256" key="7">
    <source>
        <dbReference type="ARBA" id="ARBA00023146"/>
    </source>
</evidence>
<dbReference type="GO" id="GO:0004814">
    <property type="term" value="F:arginine-tRNA ligase activity"/>
    <property type="evidence" value="ECO:0007669"/>
    <property type="project" value="UniProtKB-EC"/>
</dbReference>
<dbReference type="GO" id="GO:0006420">
    <property type="term" value="P:arginyl-tRNA aminoacylation"/>
    <property type="evidence" value="ECO:0007669"/>
    <property type="project" value="InterPro"/>
</dbReference>
<accession>A0A1X2HQN1</accession>
<dbReference type="PROSITE" id="PS00178">
    <property type="entry name" value="AA_TRNA_LIGASE_I"/>
    <property type="match status" value="1"/>
</dbReference>
<keyword evidence="7 10" id="KW-0030">Aminoacyl-tRNA synthetase</keyword>
<dbReference type="OMA" id="SDNTHPR"/>
<dbReference type="Proteomes" id="UP000242180">
    <property type="component" value="Unassembled WGS sequence"/>
</dbReference>
<evidence type="ECO:0000256" key="10">
    <source>
        <dbReference type="RuleBase" id="RU363038"/>
    </source>
</evidence>
<dbReference type="CDD" id="cd07956">
    <property type="entry name" value="Anticodon_Ia_Arg"/>
    <property type="match status" value="1"/>
</dbReference>
<evidence type="ECO:0000256" key="5">
    <source>
        <dbReference type="ARBA" id="ARBA00022840"/>
    </source>
</evidence>
<evidence type="ECO:0000259" key="11">
    <source>
        <dbReference type="SMART" id="SM00836"/>
    </source>
</evidence>
<evidence type="ECO:0000256" key="4">
    <source>
        <dbReference type="ARBA" id="ARBA00022741"/>
    </source>
</evidence>
<comment type="similarity">
    <text evidence="1 10">Belongs to the class-I aminoacyl-tRNA synthetase family.</text>
</comment>
<protein>
    <recommendedName>
        <fullName evidence="2">arginine--tRNA ligase</fullName>
        <ecNumber evidence="2">6.1.1.19</ecNumber>
    </recommendedName>
    <alternativeName>
        <fullName evidence="8">Arginyl-tRNA synthetase</fullName>
    </alternativeName>
</protein>
<keyword evidence="13" id="KW-1185">Reference proteome</keyword>
<keyword evidence="4 10" id="KW-0547">Nucleotide-binding</keyword>
<dbReference type="SUPFAM" id="SSF55190">
    <property type="entry name" value="Arginyl-tRNA synthetase (ArgRS), N-terminal 'additional' domain"/>
    <property type="match status" value="1"/>
</dbReference>
<comment type="caution">
    <text evidence="12">The sequence shown here is derived from an EMBL/GenBank/DDBJ whole genome shotgun (WGS) entry which is preliminary data.</text>
</comment>
<dbReference type="STRING" id="13706.A0A1X2HQN1"/>
<dbReference type="InterPro" id="IPR009080">
    <property type="entry name" value="tRNAsynth_Ia_anticodon-bd"/>
</dbReference>
<keyword evidence="5 10" id="KW-0067">ATP-binding</keyword>
<proteinExistence type="inferred from homology"/>
<dbReference type="PRINTS" id="PR01038">
    <property type="entry name" value="TRNASYNTHARG"/>
</dbReference>
<dbReference type="InParanoid" id="A0A1X2HQN1"/>
<sequence>MGAASLFRQAIARQLAPIAGCSEHHVLRSLAPMPKVSSGQQFGIPGPKLGSVEDPKAWCQQLAEKFETSTFIPRATAAGTFLHFDVCPEAYIQQTLSDVWTQKSRYGMQEQETPKTVVLDYSSPNIAKPFHAGHLRSTIIGNFVKRIHEAMGYKAIGINYLGDWGKQYGLLAVGYERYGNEAALEKDPIHHLYDVYVRINKENDADVDALANAYFKRMEEGDPITLKQWRRFRDLSIASYAEVYRRLGITFDRYSGESEAEPYIPRVYEELRDRVVRQEDGAWIVDSTVLRRADGTSLYMTRDLASVLLRRQDYAFDKAVYIIGNEQENYLKTLFGLTRHLQGCDRLDMTHVGFGRIHGMSTRKGTVVFLQDILDTAQQQMLKNMQASQDKYRELMEEGICVDGRHLAGQEAVAHVADRLGTSAVIVQDLVAKRGKNYTFAWDRMTAARGYTGVYLQFTHARMCSIERKSQVPIQMDCDLSQLKEKEAFDLALTISQYPDIVQSAYQTLEPCTVVQYLFRLSHSIGQANSSLRVKDVDPRVAEARMLLFWAAKTTLANGLKLIGVDPLERM</sequence>
<keyword evidence="6 10" id="KW-0648">Protein biosynthesis</keyword>
<evidence type="ECO:0000256" key="3">
    <source>
        <dbReference type="ARBA" id="ARBA00022598"/>
    </source>
</evidence>
<dbReference type="EMBL" id="MCGN01000002">
    <property type="protein sequence ID" value="ORZ01703.1"/>
    <property type="molecule type" value="Genomic_DNA"/>
</dbReference>
<dbReference type="AlphaFoldDB" id="A0A1X2HQN1"/>
<dbReference type="PANTHER" id="PTHR11956:SF11">
    <property type="entry name" value="ARGININE--TRNA LIGASE, MITOCHONDRIAL-RELATED"/>
    <property type="match status" value="1"/>
</dbReference>
<evidence type="ECO:0000256" key="1">
    <source>
        <dbReference type="ARBA" id="ARBA00005594"/>
    </source>
</evidence>
<name>A0A1X2HQN1_SYNRA</name>
<dbReference type="SMART" id="SM00836">
    <property type="entry name" value="DALR_1"/>
    <property type="match status" value="1"/>
</dbReference>
<keyword evidence="3 10" id="KW-0436">Ligase</keyword>
<dbReference type="Pfam" id="PF00750">
    <property type="entry name" value="tRNA-synt_1d"/>
    <property type="match status" value="1"/>
</dbReference>
<dbReference type="Gene3D" id="1.10.730.10">
    <property type="entry name" value="Isoleucyl-tRNA Synthetase, Domain 1"/>
    <property type="match status" value="1"/>
</dbReference>
<dbReference type="InterPro" id="IPR036695">
    <property type="entry name" value="Arg-tRNA-synth_N_sf"/>
</dbReference>
<evidence type="ECO:0000313" key="13">
    <source>
        <dbReference type="Proteomes" id="UP000242180"/>
    </source>
</evidence>
<evidence type="ECO:0000256" key="2">
    <source>
        <dbReference type="ARBA" id="ARBA00012837"/>
    </source>
</evidence>
<dbReference type="OrthoDB" id="68056at2759"/>
<comment type="catalytic activity">
    <reaction evidence="9">
        <text>tRNA(Arg) + L-arginine + ATP = L-arginyl-tRNA(Arg) + AMP + diphosphate</text>
        <dbReference type="Rhea" id="RHEA:20301"/>
        <dbReference type="Rhea" id="RHEA-COMP:9658"/>
        <dbReference type="Rhea" id="RHEA-COMP:9673"/>
        <dbReference type="ChEBI" id="CHEBI:30616"/>
        <dbReference type="ChEBI" id="CHEBI:32682"/>
        <dbReference type="ChEBI" id="CHEBI:33019"/>
        <dbReference type="ChEBI" id="CHEBI:78442"/>
        <dbReference type="ChEBI" id="CHEBI:78513"/>
        <dbReference type="ChEBI" id="CHEBI:456215"/>
        <dbReference type="EC" id="6.1.1.19"/>
    </reaction>
</comment>
<dbReference type="InterPro" id="IPR035684">
    <property type="entry name" value="ArgRS_core"/>
</dbReference>
<dbReference type="EC" id="6.1.1.19" evidence="2"/>
<dbReference type="PANTHER" id="PTHR11956">
    <property type="entry name" value="ARGINYL-TRNA SYNTHETASE"/>
    <property type="match status" value="1"/>
</dbReference>
<gene>
    <name evidence="12" type="ORF">BCR43DRAFT_487359</name>
</gene>
<evidence type="ECO:0000256" key="6">
    <source>
        <dbReference type="ARBA" id="ARBA00022917"/>
    </source>
</evidence>